<evidence type="ECO:0000313" key="1">
    <source>
        <dbReference type="EMBL" id="MBB4117884.1"/>
    </source>
</evidence>
<sequence length="187" mass="21725">MTTHYKIESISTGLNLKVTYVNNKFKRVEHLKGKLDSIMLKEIGRIIPHTESNLSAYQNLYKGKINYIKIEKQKSLYTHFTDAWFAFYENENSVPPKYTGTDAKHLKQIIVYLKKVAGTEPEALATWRALLDNWKRLDEFHRKNCDLKYINSQLNKIIQNVQQVAKTGNKGISDDYLQSVINDLRTA</sequence>
<dbReference type="EMBL" id="JACIFO010000001">
    <property type="protein sequence ID" value="MBB4117884.1"/>
    <property type="molecule type" value="Genomic_DNA"/>
</dbReference>
<gene>
    <name evidence="1" type="ORF">GGR32_000156</name>
</gene>
<keyword evidence="2" id="KW-1185">Reference proteome</keyword>
<organism evidence="1 2">
    <name type="scientific">Mesonia hippocampi</name>
    <dbReference type="NCBI Taxonomy" id="1628250"/>
    <lineage>
        <taxon>Bacteria</taxon>
        <taxon>Pseudomonadati</taxon>
        <taxon>Bacteroidota</taxon>
        <taxon>Flavobacteriia</taxon>
        <taxon>Flavobacteriales</taxon>
        <taxon>Flavobacteriaceae</taxon>
        <taxon>Mesonia</taxon>
    </lineage>
</organism>
<accession>A0A840EUW9</accession>
<proteinExistence type="predicted"/>
<reference evidence="1 2" key="1">
    <citation type="submission" date="2020-08" db="EMBL/GenBank/DDBJ databases">
        <title>Genomic Encyclopedia of Type Strains, Phase IV (KMG-IV): sequencing the most valuable type-strain genomes for metagenomic binning, comparative biology and taxonomic classification.</title>
        <authorList>
            <person name="Goeker M."/>
        </authorList>
    </citation>
    <scope>NUCLEOTIDE SEQUENCE [LARGE SCALE GENOMIC DNA]</scope>
    <source>
        <strain evidence="1 2">DSM 29568</strain>
    </source>
</reference>
<name>A0A840EUW9_9FLAO</name>
<comment type="caution">
    <text evidence="1">The sequence shown here is derived from an EMBL/GenBank/DDBJ whole genome shotgun (WGS) entry which is preliminary data.</text>
</comment>
<protein>
    <submittedName>
        <fullName evidence="1">Uncharacterized protein</fullName>
    </submittedName>
</protein>
<evidence type="ECO:0000313" key="2">
    <source>
        <dbReference type="Proteomes" id="UP000553034"/>
    </source>
</evidence>
<dbReference type="AlphaFoldDB" id="A0A840EUW9"/>
<dbReference type="Proteomes" id="UP000553034">
    <property type="component" value="Unassembled WGS sequence"/>
</dbReference>
<dbReference type="RefSeq" id="WP_183475538.1">
    <property type="nucleotide sequence ID" value="NZ_JACIFO010000001.1"/>
</dbReference>